<evidence type="ECO:0000256" key="4">
    <source>
        <dbReference type="ARBA" id="ARBA00022729"/>
    </source>
</evidence>
<feature type="domain" description="CcmH/CycL/Ccl2/NrfF N-terminal" evidence="8">
    <location>
        <begin position="28"/>
        <end position="160"/>
    </location>
</feature>
<feature type="transmembrane region" description="Helical" evidence="7">
    <location>
        <begin position="114"/>
        <end position="133"/>
    </location>
</feature>
<gene>
    <name evidence="9" type="ORF">METZ01_LOCUS46071</name>
</gene>
<dbReference type="CDD" id="cd16378">
    <property type="entry name" value="CcmH_N"/>
    <property type="match status" value="1"/>
</dbReference>
<evidence type="ECO:0000256" key="3">
    <source>
        <dbReference type="ARBA" id="ARBA00022723"/>
    </source>
</evidence>
<dbReference type="InterPro" id="IPR005616">
    <property type="entry name" value="CcmH/CycL/Ccl2/NrfF_N"/>
</dbReference>
<dbReference type="PANTHER" id="PTHR47870:SF1">
    <property type="entry name" value="CYTOCHROME C-TYPE BIOGENESIS PROTEIN CCMH"/>
    <property type="match status" value="1"/>
</dbReference>
<keyword evidence="7" id="KW-0472">Membrane</keyword>
<sequence>MQRLIKSSTHYQFNLSRITVFLIFIFLCPAFSGSTAADSDDFSARFRKLSDELRCPTCQGLSVKDSEAGFSNSIKDKIRELMKDGKSDKEILAYFVERYGEWILRAPTKSGFNLVLWILPGAGILIGLFIVLFRSKRWVSQPQQEKLASLSPEEERMIKEDLRRFEEG</sequence>
<dbReference type="GO" id="GO:0005886">
    <property type="term" value="C:plasma membrane"/>
    <property type="evidence" value="ECO:0007669"/>
    <property type="project" value="TreeGrafter"/>
</dbReference>
<dbReference type="InterPro" id="IPR038297">
    <property type="entry name" value="CcmH/CycL/NrfF/Ccl2_sf"/>
</dbReference>
<accession>A0A381RTF7</accession>
<dbReference type="GO" id="GO:0046872">
    <property type="term" value="F:metal ion binding"/>
    <property type="evidence" value="ECO:0007669"/>
    <property type="project" value="UniProtKB-KW"/>
</dbReference>
<keyword evidence="4" id="KW-0732">Signal</keyword>
<evidence type="ECO:0000313" key="9">
    <source>
        <dbReference type="EMBL" id="SUZ93217.1"/>
    </source>
</evidence>
<organism evidence="9">
    <name type="scientific">marine metagenome</name>
    <dbReference type="NCBI Taxonomy" id="408172"/>
    <lineage>
        <taxon>unclassified sequences</taxon>
        <taxon>metagenomes</taxon>
        <taxon>ecological metagenomes</taxon>
    </lineage>
</organism>
<reference evidence="9" key="1">
    <citation type="submission" date="2018-05" db="EMBL/GenBank/DDBJ databases">
        <authorList>
            <person name="Lanie J.A."/>
            <person name="Ng W.-L."/>
            <person name="Kazmierczak K.M."/>
            <person name="Andrzejewski T.M."/>
            <person name="Davidsen T.M."/>
            <person name="Wayne K.J."/>
            <person name="Tettelin H."/>
            <person name="Glass J.I."/>
            <person name="Rusch D."/>
            <person name="Podicherti R."/>
            <person name="Tsui H.-C.T."/>
            <person name="Winkler M.E."/>
        </authorList>
    </citation>
    <scope>NUCLEOTIDE SEQUENCE</scope>
</reference>
<protein>
    <recommendedName>
        <fullName evidence="8">CcmH/CycL/Ccl2/NrfF N-terminal domain-containing protein</fullName>
    </recommendedName>
</protein>
<dbReference type="EMBL" id="UINC01002128">
    <property type="protein sequence ID" value="SUZ93217.1"/>
    <property type="molecule type" value="Genomic_DNA"/>
</dbReference>
<dbReference type="Gene3D" id="1.10.8.640">
    <property type="entry name" value="Cytochrome C biogenesis protein"/>
    <property type="match status" value="1"/>
</dbReference>
<evidence type="ECO:0000259" key="8">
    <source>
        <dbReference type="Pfam" id="PF03918"/>
    </source>
</evidence>
<keyword evidence="5" id="KW-0201">Cytochrome c-type biogenesis</keyword>
<keyword evidence="7" id="KW-0812">Transmembrane</keyword>
<evidence type="ECO:0000256" key="2">
    <source>
        <dbReference type="ARBA" id="ARBA00022617"/>
    </source>
</evidence>
<comment type="similarity">
    <text evidence="1">Belongs to the CcmH/CycL/Ccl2/NrfF family.</text>
</comment>
<dbReference type="InterPro" id="IPR051263">
    <property type="entry name" value="C-type_cytochrome_biogenesis"/>
</dbReference>
<proteinExistence type="inferred from homology"/>
<dbReference type="PANTHER" id="PTHR47870">
    <property type="entry name" value="CYTOCHROME C-TYPE BIOGENESIS PROTEIN CCMH"/>
    <property type="match status" value="1"/>
</dbReference>
<dbReference type="AlphaFoldDB" id="A0A381RTF7"/>
<name>A0A381RTF7_9ZZZZ</name>
<keyword evidence="2" id="KW-0349">Heme</keyword>
<dbReference type="Pfam" id="PF03918">
    <property type="entry name" value="CcmH"/>
    <property type="match status" value="1"/>
</dbReference>
<dbReference type="GO" id="GO:0017004">
    <property type="term" value="P:cytochrome complex assembly"/>
    <property type="evidence" value="ECO:0007669"/>
    <property type="project" value="UniProtKB-KW"/>
</dbReference>
<keyword evidence="7" id="KW-1133">Transmembrane helix</keyword>
<keyword evidence="6" id="KW-0408">Iron</keyword>
<keyword evidence="3" id="KW-0479">Metal-binding</keyword>
<evidence type="ECO:0000256" key="7">
    <source>
        <dbReference type="SAM" id="Phobius"/>
    </source>
</evidence>
<evidence type="ECO:0000256" key="1">
    <source>
        <dbReference type="ARBA" id="ARBA00010342"/>
    </source>
</evidence>
<evidence type="ECO:0000256" key="5">
    <source>
        <dbReference type="ARBA" id="ARBA00022748"/>
    </source>
</evidence>
<evidence type="ECO:0000256" key="6">
    <source>
        <dbReference type="ARBA" id="ARBA00023004"/>
    </source>
</evidence>